<protein>
    <submittedName>
        <fullName evidence="6">SDR family oxidoreductase</fullName>
        <ecNumber evidence="6">1.-.-.-</ecNumber>
    </submittedName>
</protein>
<evidence type="ECO:0000256" key="1">
    <source>
        <dbReference type="ARBA" id="ARBA00006484"/>
    </source>
</evidence>
<gene>
    <name evidence="6" type="ORF">Q4T40_00635</name>
</gene>
<comment type="caution">
    <text evidence="6">The sequence shown here is derived from an EMBL/GenBank/DDBJ whole genome shotgun (WGS) entry which is preliminary data.</text>
</comment>
<evidence type="ECO:0000256" key="3">
    <source>
        <dbReference type="ARBA" id="ARBA00023002"/>
    </source>
</evidence>
<dbReference type="EMBL" id="JAUOZS010000001">
    <property type="protein sequence ID" value="MDT8899753.1"/>
    <property type="molecule type" value="Genomic_DNA"/>
</dbReference>
<comment type="similarity">
    <text evidence="1 4">Belongs to the short-chain dehydrogenases/reductases (SDR) family.</text>
</comment>
<dbReference type="RefSeq" id="WP_413778321.1">
    <property type="nucleotide sequence ID" value="NZ_JAUOZS010000001.1"/>
</dbReference>
<feature type="domain" description="Ketoreductase" evidence="5">
    <location>
        <begin position="8"/>
        <end position="191"/>
    </location>
</feature>
<dbReference type="InterPro" id="IPR020904">
    <property type="entry name" value="Sc_DH/Rdtase_CS"/>
</dbReference>
<dbReference type="EC" id="1.-.-.-" evidence="6"/>
<dbReference type="SUPFAM" id="SSF51735">
    <property type="entry name" value="NAD(P)-binding Rossmann-fold domains"/>
    <property type="match status" value="1"/>
</dbReference>
<dbReference type="InterPro" id="IPR036291">
    <property type="entry name" value="NAD(P)-bd_dom_sf"/>
</dbReference>
<keyword evidence="7" id="KW-1185">Reference proteome</keyword>
<dbReference type="Pfam" id="PF00106">
    <property type="entry name" value="adh_short"/>
    <property type="match status" value="1"/>
</dbReference>
<dbReference type="PANTHER" id="PTHR43391:SF14">
    <property type="entry name" value="DEHYDROGENASE_REDUCTASE SDR FAMILY PROTEIN 7-LIKE"/>
    <property type="match status" value="1"/>
</dbReference>
<keyword evidence="2" id="KW-0521">NADP</keyword>
<dbReference type="PANTHER" id="PTHR43391">
    <property type="entry name" value="RETINOL DEHYDROGENASE-RELATED"/>
    <property type="match status" value="1"/>
</dbReference>
<dbReference type="PRINTS" id="PR00080">
    <property type="entry name" value="SDRFAMILY"/>
</dbReference>
<proteinExistence type="inferred from homology"/>
<dbReference type="Gene3D" id="3.40.50.720">
    <property type="entry name" value="NAD(P)-binding Rossmann-like Domain"/>
    <property type="match status" value="1"/>
</dbReference>
<dbReference type="PRINTS" id="PR00081">
    <property type="entry name" value="GDHRDH"/>
</dbReference>
<name>A0ABU3NSF5_9FIRM</name>
<evidence type="ECO:0000259" key="5">
    <source>
        <dbReference type="SMART" id="SM00822"/>
    </source>
</evidence>
<evidence type="ECO:0000256" key="2">
    <source>
        <dbReference type="ARBA" id="ARBA00022857"/>
    </source>
</evidence>
<organism evidence="6 7">
    <name type="scientific">Anaeroselena agilis</name>
    <dbReference type="NCBI Taxonomy" id="3063788"/>
    <lineage>
        <taxon>Bacteria</taxon>
        <taxon>Bacillati</taxon>
        <taxon>Bacillota</taxon>
        <taxon>Negativicutes</taxon>
        <taxon>Acetonemataceae</taxon>
        <taxon>Anaeroselena</taxon>
    </lineage>
</organism>
<dbReference type="Proteomes" id="UP001254848">
    <property type="component" value="Unassembled WGS sequence"/>
</dbReference>
<sequence length="265" mass="28386">MADVFAGKICIVTGGTSGIGFAVSEALLKRGATVYAVGIPAEGVKAAAKKMAGYPRARFAAVDVTDYEAVQKLVDDVVAECGRLDYMFNNAGIGATVQFEKVTLDFWKKVVDINLWGVIHGVHAAFPVMAKQGSGHIVNTSSVAGILAPPYQAVYSATKFAVTGLTEALRYEHEYRGIAFSTICPGNVATEIFDGIEPPPDAISPAEAAGIILAGVERKEGLIIFPEHIKQLYLAVKADQEKMDAVMRDMAETRRKAYETGGKYY</sequence>
<dbReference type="PROSITE" id="PS00061">
    <property type="entry name" value="ADH_SHORT"/>
    <property type="match status" value="1"/>
</dbReference>
<evidence type="ECO:0000313" key="7">
    <source>
        <dbReference type="Proteomes" id="UP001254848"/>
    </source>
</evidence>
<keyword evidence="3 6" id="KW-0560">Oxidoreductase</keyword>
<evidence type="ECO:0000313" key="6">
    <source>
        <dbReference type="EMBL" id="MDT8899753.1"/>
    </source>
</evidence>
<reference evidence="6 7" key="1">
    <citation type="submission" date="2023-07" db="EMBL/GenBank/DDBJ databases">
        <title>The novel representative of Negativicutes class, Anaeroselena agilis gen. nov. sp. nov.</title>
        <authorList>
            <person name="Prokofeva M.I."/>
            <person name="Elcheninov A.G."/>
            <person name="Klyukina A."/>
            <person name="Kublanov I.V."/>
            <person name="Frolov E.N."/>
            <person name="Podosokorskaya O.A."/>
        </authorList>
    </citation>
    <scope>NUCLEOTIDE SEQUENCE [LARGE SCALE GENOMIC DNA]</scope>
    <source>
        <strain evidence="6 7">4137-cl</strain>
    </source>
</reference>
<dbReference type="CDD" id="cd05233">
    <property type="entry name" value="SDR_c"/>
    <property type="match status" value="1"/>
</dbReference>
<dbReference type="SMART" id="SM00822">
    <property type="entry name" value="PKS_KR"/>
    <property type="match status" value="1"/>
</dbReference>
<evidence type="ECO:0000256" key="4">
    <source>
        <dbReference type="RuleBase" id="RU000363"/>
    </source>
</evidence>
<dbReference type="InterPro" id="IPR002347">
    <property type="entry name" value="SDR_fam"/>
</dbReference>
<dbReference type="InterPro" id="IPR057326">
    <property type="entry name" value="KR_dom"/>
</dbReference>
<accession>A0ABU3NSF5</accession>
<dbReference type="GO" id="GO:0016491">
    <property type="term" value="F:oxidoreductase activity"/>
    <property type="evidence" value="ECO:0007669"/>
    <property type="project" value="UniProtKB-KW"/>
</dbReference>